<protein>
    <submittedName>
        <fullName evidence="1">Jg1071 protein</fullName>
    </submittedName>
</protein>
<dbReference type="AlphaFoldDB" id="A0A8S4QVJ8"/>
<proteinExistence type="predicted"/>
<name>A0A8S4QVJ8_9NEOP</name>
<comment type="caution">
    <text evidence="1">The sequence shown here is derived from an EMBL/GenBank/DDBJ whole genome shotgun (WGS) entry which is preliminary data.</text>
</comment>
<reference evidence="1" key="1">
    <citation type="submission" date="2022-03" db="EMBL/GenBank/DDBJ databases">
        <authorList>
            <person name="Lindestad O."/>
        </authorList>
    </citation>
    <scope>NUCLEOTIDE SEQUENCE</scope>
</reference>
<organism evidence="1 2">
    <name type="scientific">Pararge aegeria aegeria</name>
    <dbReference type="NCBI Taxonomy" id="348720"/>
    <lineage>
        <taxon>Eukaryota</taxon>
        <taxon>Metazoa</taxon>
        <taxon>Ecdysozoa</taxon>
        <taxon>Arthropoda</taxon>
        <taxon>Hexapoda</taxon>
        <taxon>Insecta</taxon>
        <taxon>Pterygota</taxon>
        <taxon>Neoptera</taxon>
        <taxon>Endopterygota</taxon>
        <taxon>Lepidoptera</taxon>
        <taxon>Glossata</taxon>
        <taxon>Ditrysia</taxon>
        <taxon>Papilionoidea</taxon>
        <taxon>Nymphalidae</taxon>
        <taxon>Satyrinae</taxon>
        <taxon>Satyrini</taxon>
        <taxon>Parargina</taxon>
        <taxon>Pararge</taxon>
    </lineage>
</organism>
<evidence type="ECO:0000313" key="1">
    <source>
        <dbReference type="EMBL" id="CAH2218263.1"/>
    </source>
</evidence>
<accession>A0A8S4QVJ8</accession>
<dbReference type="Proteomes" id="UP000838756">
    <property type="component" value="Unassembled WGS sequence"/>
</dbReference>
<evidence type="ECO:0000313" key="2">
    <source>
        <dbReference type="Proteomes" id="UP000838756"/>
    </source>
</evidence>
<dbReference type="EMBL" id="CAKXAJ010019316">
    <property type="protein sequence ID" value="CAH2218263.1"/>
    <property type="molecule type" value="Genomic_DNA"/>
</dbReference>
<sequence length="129" mass="13835">MFSKVCGVHQSAMASVMDYGLNPFLIVGGYPCPCACVGVPQSTILGCLPPVALSDSPGIGPQRVRQRLVCPTFGGPNYATFTGAASPFQHLKTKHPSVLRAMCDSLSYVRNSSSSTDLFISDLIMWRYS</sequence>
<keyword evidence="2" id="KW-1185">Reference proteome</keyword>
<gene>
    <name evidence="1" type="primary">jg1071</name>
    <name evidence="1" type="ORF">PAEG_LOCUS6110</name>
</gene>